<dbReference type="Pfam" id="PF04339">
    <property type="entry name" value="FemAB_like"/>
    <property type="match status" value="1"/>
</dbReference>
<organism evidence="1 2">
    <name type="scientific">Marinobacter confluentis</name>
    <dbReference type="NCBI Taxonomy" id="1697557"/>
    <lineage>
        <taxon>Bacteria</taxon>
        <taxon>Pseudomonadati</taxon>
        <taxon>Pseudomonadota</taxon>
        <taxon>Gammaproteobacteria</taxon>
        <taxon>Pseudomonadales</taxon>
        <taxon>Marinobacteraceae</taxon>
        <taxon>Marinobacter</taxon>
    </lineage>
</organism>
<dbReference type="InterPro" id="IPR016181">
    <property type="entry name" value="Acyl_CoA_acyltransferase"/>
</dbReference>
<dbReference type="GO" id="GO:0016740">
    <property type="term" value="F:transferase activity"/>
    <property type="evidence" value="ECO:0007669"/>
    <property type="project" value="UniProtKB-KW"/>
</dbReference>
<gene>
    <name evidence="1" type="ORF">E5Q11_07600</name>
</gene>
<dbReference type="Gene3D" id="3.40.630.30">
    <property type="match status" value="1"/>
</dbReference>
<sequence length="389" mass="44401">MPVPEHQPLTITTRDSIEGIGQAQWEALAGKANPFLRYEFFAALEQSGCTSAETGWQPQHLVIQHGDAVVGVAPAYLKTHSMGEYVFDFAWAEAYQRHGLPYYPKLLVAVPFTPSRGPRLLIDPAVRASLETGDVPTLLDNLIADLGVHSWHLLFPDAADQSLLHQETELHRIGCQFHWNNRSYQDFEDFLTALTSRKRKAIRKERRQVAEQGISFSRFHGRDISDRVLSTFYVFYQATYLKRGQRPYLNKDFFEQVRERLPEHLTLIMASHQGKMIAGALFMSGEDTLYGRYWGCLDEYNFLHFETCYYQGIELAIDRGLARFDAGAQGEHKLIRGFEPVITHSWHGIVHPGFQDAIARFTEEEARHVMAYAEDALNALPFRQAGPDQ</sequence>
<dbReference type="PANTHER" id="PTHR47017">
    <property type="entry name" value="ACYL-COA"/>
    <property type="match status" value="1"/>
</dbReference>
<evidence type="ECO:0000313" key="1">
    <source>
        <dbReference type="EMBL" id="TGN40706.1"/>
    </source>
</evidence>
<evidence type="ECO:0000313" key="2">
    <source>
        <dbReference type="Proteomes" id="UP000298325"/>
    </source>
</evidence>
<dbReference type="RefSeq" id="WP_135803371.1">
    <property type="nucleotide sequence ID" value="NZ_SRPF01000002.1"/>
</dbReference>
<keyword evidence="2" id="KW-1185">Reference proteome</keyword>
<dbReference type="OrthoDB" id="9776898at2"/>
<dbReference type="PANTHER" id="PTHR47017:SF1">
    <property type="entry name" value="ACYL-COA"/>
    <property type="match status" value="1"/>
</dbReference>
<dbReference type="EMBL" id="SRPF01000002">
    <property type="protein sequence ID" value="TGN40706.1"/>
    <property type="molecule type" value="Genomic_DNA"/>
</dbReference>
<accession>A0A4Z1CAQ2</accession>
<dbReference type="InterPro" id="IPR007434">
    <property type="entry name" value="FemAB-like"/>
</dbReference>
<dbReference type="SUPFAM" id="SSF55729">
    <property type="entry name" value="Acyl-CoA N-acyltransferases (Nat)"/>
    <property type="match status" value="1"/>
</dbReference>
<dbReference type="Proteomes" id="UP000298325">
    <property type="component" value="Unassembled WGS sequence"/>
</dbReference>
<proteinExistence type="predicted"/>
<name>A0A4Z1CAQ2_9GAMM</name>
<comment type="caution">
    <text evidence="1">The sequence shown here is derived from an EMBL/GenBank/DDBJ whole genome shotgun (WGS) entry which is preliminary data.</text>
</comment>
<keyword evidence="1" id="KW-0808">Transferase</keyword>
<reference evidence="1 2" key="1">
    <citation type="submission" date="2019-04" db="EMBL/GenBank/DDBJ databases">
        <authorList>
            <person name="Park S."/>
            <person name="Yoon J.-H."/>
        </authorList>
    </citation>
    <scope>NUCLEOTIDE SEQUENCE [LARGE SCALE GENOMIC DNA]</scope>
    <source>
        <strain evidence="1 2">HJM-18</strain>
    </source>
</reference>
<protein>
    <submittedName>
        <fullName evidence="1">N-acetyltransferase</fullName>
    </submittedName>
</protein>
<dbReference type="AlphaFoldDB" id="A0A4Z1CAQ2"/>